<dbReference type="PANTHER" id="PTHR13170">
    <property type="entry name" value="O-GLCNACASE"/>
    <property type="match status" value="1"/>
</dbReference>
<dbReference type="PANTHER" id="PTHR13170:SF16">
    <property type="entry name" value="PROTEIN O-GLCNACASE"/>
    <property type="match status" value="1"/>
</dbReference>
<gene>
    <name evidence="5" type="ORF">KCG44_05710</name>
</gene>
<dbReference type="Pfam" id="PF07555">
    <property type="entry name" value="NAGidase"/>
    <property type="match status" value="1"/>
</dbReference>
<dbReference type="Proteomes" id="UP000722336">
    <property type="component" value="Unassembled WGS sequence"/>
</dbReference>
<feature type="active site" description="Proton donor" evidence="3">
    <location>
        <position position="112"/>
    </location>
</feature>
<comment type="similarity">
    <text evidence="3">Belongs to the glycosyl hydrolase 84 family.</text>
</comment>
<dbReference type="InterPro" id="IPR011496">
    <property type="entry name" value="O-GlcNAcase_cat"/>
</dbReference>
<evidence type="ECO:0000313" key="5">
    <source>
        <dbReference type="EMBL" id="MBV7256279.1"/>
    </source>
</evidence>
<evidence type="ECO:0000256" key="3">
    <source>
        <dbReference type="PROSITE-ProRule" id="PRU01353"/>
    </source>
</evidence>
<comment type="caution">
    <text evidence="5">The sequence shown here is derived from an EMBL/GenBank/DDBJ whole genome shotgun (WGS) entry which is preliminary data.</text>
</comment>
<evidence type="ECO:0000256" key="1">
    <source>
        <dbReference type="ARBA" id="ARBA00022801"/>
    </source>
</evidence>
<keyword evidence="1 3" id="KW-0378">Hydrolase</keyword>
<proteinExistence type="inferred from homology"/>
<dbReference type="EMBL" id="JAGSPA010000002">
    <property type="protein sequence ID" value="MBV7256279.1"/>
    <property type="molecule type" value="Genomic_DNA"/>
</dbReference>
<evidence type="ECO:0000259" key="4">
    <source>
        <dbReference type="PROSITE" id="PS52009"/>
    </source>
</evidence>
<evidence type="ECO:0000313" key="6">
    <source>
        <dbReference type="Proteomes" id="UP000722336"/>
    </source>
</evidence>
<evidence type="ECO:0000256" key="2">
    <source>
        <dbReference type="ARBA" id="ARBA00023295"/>
    </source>
</evidence>
<keyword evidence="6" id="KW-1185">Reference proteome</keyword>
<reference evidence="5 6" key="1">
    <citation type="submission" date="2021-04" db="EMBL/GenBank/DDBJ databases">
        <authorList>
            <person name="Pira H."/>
            <person name="Risdian C."/>
            <person name="Wink J."/>
        </authorList>
    </citation>
    <scope>NUCLEOTIDE SEQUENCE [LARGE SCALE GENOMIC DNA]</scope>
    <source>
        <strain evidence="5 6">WHA3</strain>
    </source>
</reference>
<protein>
    <submittedName>
        <fullName evidence="5">Beta-N-acetylglucosaminidase domain-containing protein</fullName>
    </submittedName>
</protein>
<dbReference type="InterPro" id="IPR051822">
    <property type="entry name" value="Glycosyl_Hydrolase_84"/>
</dbReference>
<feature type="domain" description="GH84" evidence="4">
    <location>
        <begin position="1"/>
        <end position="267"/>
    </location>
</feature>
<name>A0ABS6SD27_9SPHN</name>
<keyword evidence="2 3" id="KW-0326">Glycosidase</keyword>
<dbReference type="PROSITE" id="PS52009">
    <property type="entry name" value="GH84"/>
    <property type="match status" value="1"/>
</dbReference>
<accession>A0ABS6SD27</accession>
<organism evidence="5 6">
    <name type="scientific">Pacificimonas pallii</name>
    <dbReference type="NCBI Taxonomy" id="2827236"/>
    <lineage>
        <taxon>Bacteria</taxon>
        <taxon>Pseudomonadati</taxon>
        <taxon>Pseudomonadota</taxon>
        <taxon>Alphaproteobacteria</taxon>
        <taxon>Sphingomonadales</taxon>
        <taxon>Sphingosinicellaceae</taxon>
        <taxon>Pacificimonas</taxon>
    </lineage>
</organism>
<sequence length="344" mass="38187">MVEGYFGTPWSWGDRAHVMRTLAPYGYGSFLYAPKADAYLRRDWARDHPAEEAADIRTFAAACRDAGVRFGIGLSPFELHLDWTPKGRAQLRRQVETLSAFGLDDFAILFDDMKGDIPDLAEIQADIVSEAAKATDAKFLTCPSYYSDDPVLDRAFGRRPDAYLETLAGLLPNCVEIFWTGPEVCSREYTLGHIARVTRQLGREPTLWDNYPVNDGPRMSAHLHLRGMTGRGALTGQVQRHFINPALQPHLSLLPAATLAAAYRQGADYDYLTEMRTAAQALYPGPLAEALLSDVLSLQDAGIERVNREGLTRKYAAFDHPAAREVIAFLGGGYRMTAEEVQTQ</sequence>